<reference evidence="3 4" key="3">
    <citation type="submission" date="2019-11" db="EMBL/GenBank/DDBJ databases">
        <title>Type strains purchased from KCTC, JCM and DSMZ.</title>
        <authorList>
            <person name="Lu H."/>
        </authorList>
    </citation>
    <scope>NUCLEOTIDE SEQUENCE [LARGE SCALE GENOMIC DNA]</scope>
    <source>
        <strain evidence="3 4">KCTC 52429</strain>
    </source>
</reference>
<protein>
    <submittedName>
        <fullName evidence="3">Uncharacterized protein</fullName>
    </submittedName>
</protein>
<dbReference type="PROSITE" id="PS51257">
    <property type="entry name" value="PROKAR_LIPOPROTEIN"/>
    <property type="match status" value="1"/>
</dbReference>
<dbReference type="AlphaFoldDB" id="A0A6I3SR43"/>
<accession>A0A6I3SR43</accession>
<evidence type="ECO:0000313" key="5">
    <source>
        <dbReference type="Proteomes" id="UP000622638"/>
    </source>
</evidence>
<reference evidence="2" key="4">
    <citation type="submission" date="2024-05" db="EMBL/GenBank/DDBJ databases">
        <authorList>
            <person name="Sun Q."/>
            <person name="Zhou Y."/>
        </authorList>
    </citation>
    <scope>NUCLEOTIDE SEQUENCE</scope>
    <source>
        <strain evidence="2">CGMCC 1.15931</strain>
    </source>
</reference>
<dbReference type="Proteomes" id="UP000622638">
    <property type="component" value="Unassembled WGS sequence"/>
</dbReference>
<evidence type="ECO:0000313" key="2">
    <source>
        <dbReference type="EMBL" id="GGB96278.1"/>
    </source>
</evidence>
<evidence type="ECO:0000313" key="3">
    <source>
        <dbReference type="EMBL" id="MTV51176.1"/>
    </source>
</evidence>
<keyword evidence="1" id="KW-0732">Signal</keyword>
<sequence length="529" mass="55879">MKSLQTLHLVAALLFPLLLSACGGGGSDAPAPTVPVTPPVVVAPPPPLKYPIPAGMWSAPAGATPASGNYVYLQSDNGDYIGGGRSYSYSNANAIITPSANGLTLQTRVEGDEAWTGDFLLPSAAGKLQAGYFADLTRTPFADSAVGGVNWTGEGRGCNTLKGWVIIDKIELSDGAVTALDLRFEQHCEGGSSALRGQVHWTRAGATVNTPVPAPIPSDLWQPAAGTVPASGSYVYLQGSQGDYIGAGRTYLYTPVNAALTVTASDAYLGIRVAGDESWDGNFKARLGMTQLAVGYYDKLQRYPFNNPVFGGFSWSGEGRGCNGLDGWVAIDKVAYSGATLTAIDLRFEQHCEGSGAPLRGQVRWRAGDNVNAPGPVSPVPTGLWTPGASFVAPAGNYVYLVSDNGDYIGGGRTQLLTAADTTIDVTDNLTAALAIRTGGWTGDFVGMNSLSQLQPGYYGNLQRYPFHNARRGGMNWSGNGRGCNTLEGWFVVDHVSYTLGKMTAVDLRFEQHCEGHVAAQRGVIHWRR</sequence>
<dbReference type="RefSeq" id="WP_155468537.1">
    <property type="nucleotide sequence ID" value="NZ_BMKG01000006.1"/>
</dbReference>
<comment type="caution">
    <text evidence="3">The sequence shown here is derived from an EMBL/GenBank/DDBJ whole genome shotgun (WGS) entry which is preliminary data.</text>
</comment>
<evidence type="ECO:0000256" key="1">
    <source>
        <dbReference type="SAM" id="SignalP"/>
    </source>
</evidence>
<proteinExistence type="predicted"/>
<feature type="chain" id="PRO_5026194837" evidence="1">
    <location>
        <begin position="22"/>
        <end position="529"/>
    </location>
</feature>
<organism evidence="3 4">
    <name type="scientific">Pseudoduganella buxea</name>
    <dbReference type="NCBI Taxonomy" id="1949069"/>
    <lineage>
        <taxon>Bacteria</taxon>
        <taxon>Pseudomonadati</taxon>
        <taxon>Pseudomonadota</taxon>
        <taxon>Betaproteobacteria</taxon>
        <taxon>Burkholderiales</taxon>
        <taxon>Oxalobacteraceae</taxon>
        <taxon>Telluria group</taxon>
        <taxon>Pseudoduganella</taxon>
    </lineage>
</organism>
<dbReference type="EMBL" id="WNKZ01000001">
    <property type="protein sequence ID" value="MTV51176.1"/>
    <property type="molecule type" value="Genomic_DNA"/>
</dbReference>
<reference evidence="2" key="1">
    <citation type="journal article" date="2014" name="Int. J. Syst. Evol. Microbiol.">
        <title>Complete genome of a new Firmicutes species belonging to the dominant human colonic microbiota ('Ruminococcus bicirculans') reveals two chromosomes and a selective capacity to utilize plant glucans.</title>
        <authorList>
            <consortium name="NISC Comparative Sequencing Program"/>
            <person name="Wegmann U."/>
            <person name="Louis P."/>
            <person name="Goesmann A."/>
            <person name="Henrissat B."/>
            <person name="Duncan S.H."/>
            <person name="Flint H.J."/>
        </authorList>
    </citation>
    <scope>NUCLEOTIDE SEQUENCE</scope>
    <source>
        <strain evidence="2">CGMCC 1.15931</strain>
    </source>
</reference>
<name>A0A6I3SR43_9BURK</name>
<keyword evidence="5" id="KW-1185">Reference proteome</keyword>
<reference evidence="5" key="2">
    <citation type="journal article" date="2019" name="Int. J. Syst. Evol. Microbiol.">
        <title>The Global Catalogue of Microorganisms (GCM) 10K type strain sequencing project: providing services to taxonomists for standard genome sequencing and annotation.</title>
        <authorList>
            <consortium name="The Broad Institute Genomics Platform"/>
            <consortium name="The Broad Institute Genome Sequencing Center for Infectious Disease"/>
            <person name="Wu L."/>
            <person name="Ma J."/>
        </authorList>
    </citation>
    <scope>NUCLEOTIDE SEQUENCE [LARGE SCALE GENOMIC DNA]</scope>
    <source>
        <strain evidence="5">CGMCC 1.15931</strain>
    </source>
</reference>
<gene>
    <name evidence="2" type="ORF">GCM10011572_17850</name>
    <name evidence="3" type="ORF">GM672_00370</name>
</gene>
<feature type="signal peptide" evidence="1">
    <location>
        <begin position="1"/>
        <end position="21"/>
    </location>
</feature>
<evidence type="ECO:0000313" key="4">
    <source>
        <dbReference type="Proteomes" id="UP000430634"/>
    </source>
</evidence>
<dbReference type="EMBL" id="BMKG01000006">
    <property type="protein sequence ID" value="GGB96278.1"/>
    <property type="molecule type" value="Genomic_DNA"/>
</dbReference>
<dbReference type="OrthoDB" id="274297at2"/>
<dbReference type="Proteomes" id="UP000430634">
    <property type="component" value="Unassembled WGS sequence"/>
</dbReference>